<dbReference type="InterPro" id="IPR051174">
    <property type="entry name" value="Cytochrome_c-type_ET"/>
</dbReference>
<evidence type="ECO:0000256" key="12">
    <source>
        <dbReference type="SAM" id="Phobius"/>
    </source>
</evidence>
<dbReference type="PANTHER" id="PTHR30333:SF1">
    <property type="entry name" value="CYTOCHROME C-TYPE PROTEIN NAPC"/>
    <property type="match status" value="1"/>
</dbReference>
<accession>A7HZQ2</accession>
<protein>
    <submittedName>
        <fullName evidence="14">Cytochrome c nitrate reductase, small subunit</fullName>
        <ecNumber evidence="14">1.7.2.2</ecNumber>
    </submittedName>
</protein>
<dbReference type="eggNOG" id="COG3005">
    <property type="taxonomic scope" value="Bacteria"/>
</dbReference>
<keyword evidence="14" id="KW-0560">Oxidoreductase</keyword>
<evidence type="ECO:0000256" key="5">
    <source>
        <dbReference type="ARBA" id="ARBA00022617"/>
    </source>
</evidence>
<keyword evidence="4" id="KW-1003">Cell membrane</keyword>
<proteinExistence type="inferred from homology"/>
<keyword evidence="7" id="KW-0479">Metal-binding</keyword>
<dbReference type="GO" id="GO:0009055">
    <property type="term" value="F:electron transfer activity"/>
    <property type="evidence" value="ECO:0007669"/>
    <property type="project" value="TreeGrafter"/>
</dbReference>
<dbReference type="GO" id="GO:0009061">
    <property type="term" value="P:anaerobic respiration"/>
    <property type="evidence" value="ECO:0007669"/>
    <property type="project" value="TreeGrafter"/>
</dbReference>
<dbReference type="GO" id="GO:0046872">
    <property type="term" value="F:metal ion binding"/>
    <property type="evidence" value="ECO:0007669"/>
    <property type="project" value="UniProtKB-KW"/>
</dbReference>
<dbReference type="GO" id="GO:0022900">
    <property type="term" value="P:electron transport chain"/>
    <property type="evidence" value="ECO:0007669"/>
    <property type="project" value="InterPro"/>
</dbReference>
<keyword evidence="5" id="KW-0349">Heme</keyword>
<dbReference type="GO" id="GO:0005886">
    <property type="term" value="C:plasma membrane"/>
    <property type="evidence" value="ECO:0007669"/>
    <property type="project" value="UniProtKB-SubCell"/>
</dbReference>
<evidence type="ECO:0000256" key="11">
    <source>
        <dbReference type="ARBA" id="ARBA00023136"/>
    </source>
</evidence>
<sequence>MENKNGSQTEQKTKKRSFSIALFIIIISFGVIIGHGLYTFVYAEGFSYFSDDPAACKNCHVMNQVYESWQRGGHQNAATCNQCHVPHEFFSKWIMKAKSGLHHGYAFTFKDNPVAFSATQESKQIVQQNCISCHKDVSANSICGANVATVGNDGRLKLPAKNEELSCVSCHKQAGHAHNY</sequence>
<dbReference type="EC" id="1.7.2.2" evidence="14"/>
<dbReference type="AlphaFoldDB" id="A7HZQ2"/>
<evidence type="ECO:0000256" key="8">
    <source>
        <dbReference type="ARBA" id="ARBA00022982"/>
    </source>
</evidence>
<evidence type="ECO:0000259" key="13">
    <source>
        <dbReference type="Pfam" id="PF03264"/>
    </source>
</evidence>
<evidence type="ECO:0000256" key="3">
    <source>
        <dbReference type="ARBA" id="ARBA00022448"/>
    </source>
</evidence>
<dbReference type="GO" id="GO:0042279">
    <property type="term" value="F:nitrite reductase (cytochrome, ammonia-forming) activity"/>
    <property type="evidence" value="ECO:0007669"/>
    <property type="project" value="UniProtKB-EC"/>
</dbReference>
<keyword evidence="6 12" id="KW-0812">Transmembrane</keyword>
<evidence type="ECO:0000256" key="9">
    <source>
        <dbReference type="ARBA" id="ARBA00022989"/>
    </source>
</evidence>
<dbReference type="InterPro" id="IPR005126">
    <property type="entry name" value="NapC/NirT_cyt_c_N"/>
</dbReference>
<evidence type="ECO:0000256" key="2">
    <source>
        <dbReference type="ARBA" id="ARBA00007395"/>
    </source>
</evidence>
<keyword evidence="3" id="KW-0813">Transport</keyword>
<keyword evidence="10" id="KW-0408">Iron</keyword>
<keyword evidence="11 12" id="KW-0472">Membrane</keyword>
<dbReference type="Gene3D" id="1.10.3820.10">
    <property type="entry name" value="Di-heme elbow motif domain"/>
    <property type="match status" value="1"/>
</dbReference>
<evidence type="ECO:0000256" key="1">
    <source>
        <dbReference type="ARBA" id="ARBA00004236"/>
    </source>
</evidence>
<evidence type="ECO:0000256" key="7">
    <source>
        <dbReference type="ARBA" id="ARBA00022723"/>
    </source>
</evidence>
<evidence type="ECO:0000256" key="10">
    <source>
        <dbReference type="ARBA" id="ARBA00023004"/>
    </source>
</evidence>
<dbReference type="Pfam" id="PF03264">
    <property type="entry name" value="Cytochrom_NNT"/>
    <property type="match status" value="1"/>
</dbReference>
<dbReference type="InterPro" id="IPR036280">
    <property type="entry name" value="Multihaem_cyt_sf"/>
</dbReference>
<evidence type="ECO:0000256" key="6">
    <source>
        <dbReference type="ARBA" id="ARBA00022692"/>
    </source>
</evidence>
<comment type="similarity">
    <text evidence="2">Belongs to the NapC/NirT/NrfH family.</text>
</comment>
<feature type="transmembrane region" description="Helical" evidence="12">
    <location>
        <begin position="20"/>
        <end position="43"/>
    </location>
</feature>
<dbReference type="InterPro" id="IPR038266">
    <property type="entry name" value="NapC/NirT_cytc_sf"/>
</dbReference>
<dbReference type="EMBL" id="CP000776">
    <property type="protein sequence ID" value="ABS50886.1"/>
    <property type="molecule type" value="Genomic_DNA"/>
</dbReference>
<evidence type="ECO:0000256" key="4">
    <source>
        <dbReference type="ARBA" id="ARBA00022475"/>
    </source>
</evidence>
<dbReference type="Proteomes" id="UP000002407">
    <property type="component" value="Chromosome"/>
</dbReference>
<comment type="subcellular location">
    <subcellularLocation>
        <location evidence="1">Cell membrane</location>
    </subcellularLocation>
</comment>
<evidence type="ECO:0000313" key="14">
    <source>
        <dbReference type="EMBL" id="ABS50886.1"/>
    </source>
</evidence>
<keyword evidence="8" id="KW-0249">Electron transport</keyword>
<dbReference type="RefSeq" id="WP_011991590.1">
    <property type="nucleotide sequence ID" value="NC_009714.1"/>
</dbReference>
<dbReference type="STRING" id="360107.CHAB381_0130"/>
<dbReference type="SUPFAM" id="SSF48695">
    <property type="entry name" value="Multiheme cytochromes"/>
    <property type="match status" value="1"/>
</dbReference>
<gene>
    <name evidence="14" type="primary">nrfH</name>
    <name evidence="14" type="ordered locus">CHAB381_0130</name>
</gene>
<keyword evidence="15" id="KW-1185">Reference proteome</keyword>
<dbReference type="KEGG" id="cha:CHAB381_0130"/>
<evidence type="ECO:0000313" key="15">
    <source>
        <dbReference type="Proteomes" id="UP000002407"/>
    </source>
</evidence>
<name>A7HZQ2_CAMHC</name>
<organism evidence="14 15">
    <name type="scientific">Campylobacter hominis (strain ATCC BAA-381 / DSM 21671 / CCUG 45161 / LMG 19568 / NCTC 13146 / CH001A)</name>
    <dbReference type="NCBI Taxonomy" id="360107"/>
    <lineage>
        <taxon>Bacteria</taxon>
        <taxon>Pseudomonadati</taxon>
        <taxon>Campylobacterota</taxon>
        <taxon>Epsilonproteobacteria</taxon>
        <taxon>Campylobacterales</taxon>
        <taxon>Campylobacteraceae</taxon>
        <taxon>Campylobacter</taxon>
    </lineage>
</organism>
<feature type="domain" description="NapC/NirT cytochrome c N-terminal" evidence="13">
    <location>
        <begin position="24"/>
        <end position="177"/>
    </location>
</feature>
<reference evidence="15" key="1">
    <citation type="submission" date="2007-07" db="EMBL/GenBank/DDBJ databases">
        <title>Complete genome sequence of Campylobacter hominis ATCC BAA-381, a commensal isolated from the human gastrointestinal tract.</title>
        <authorList>
            <person name="Fouts D.E."/>
            <person name="Mongodin E.F."/>
            <person name="Puiu D."/>
            <person name="Sebastian Y."/>
            <person name="Miller W.G."/>
            <person name="Mandrell R.E."/>
            <person name="Nelson K.E."/>
        </authorList>
    </citation>
    <scope>NUCLEOTIDE SEQUENCE [LARGE SCALE GENOMIC DNA]</scope>
    <source>
        <strain evidence="15">ATCC BAA-381 / LMG 19568 / NCTC 13146 / CH001A</strain>
    </source>
</reference>
<dbReference type="HOGENOM" id="CLU_096753_0_2_7"/>
<keyword evidence="9 12" id="KW-1133">Transmembrane helix</keyword>
<dbReference type="NCBIfam" id="TIGR03153">
    <property type="entry name" value="cytochr_NrfH"/>
    <property type="match status" value="1"/>
</dbReference>
<dbReference type="PANTHER" id="PTHR30333">
    <property type="entry name" value="CYTOCHROME C-TYPE PROTEIN"/>
    <property type="match status" value="1"/>
</dbReference>
<dbReference type="InterPro" id="IPR017571">
    <property type="entry name" value="NrfH"/>
</dbReference>